<dbReference type="InterPro" id="IPR008139">
    <property type="entry name" value="SaposinB_dom"/>
</dbReference>
<dbReference type="Proteomes" id="UP000887578">
    <property type="component" value="Unplaced"/>
</dbReference>
<dbReference type="WBParaSite" id="PDA_v2.g14203.t1">
    <property type="protein sequence ID" value="PDA_v2.g14203.t1"/>
    <property type="gene ID" value="PDA_v2.g14203"/>
</dbReference>
<dbReference type="InterPro" id="IPR011001">
    <property type="entry name" value="Saposin-like"/>
</dbReference>
<name>A0A914PF75_9BILA</name>
<dbReference type="PANTHER" id="PTHR15541:SF2">
    <property type="entry name" value="GRANULYSIN"/>
    <property type="match status" value="1"/>
</dbReference>
<dbReference type="PROSITE" id="PS50015">
    <property type="entry name" value="SAP_B"/>
    <property type="match status" value="1"/>
</dbReference>
<dbReference type="Pfam" id="PF03489">
    <property type="entry name" value="SapB_2"/>
    <property type="match status" value="1"/>
</dbReference>
<feature type="signal peptide" evidence="2">
    <location>
        <begin position="1"/>
        <end position="20"/>
    </location>
</feature>
<dbReference type="InterPro" id="IPR008138">
    <property type="entry name" value="SapB_2"/>
</dbReference>
<keyword evidence="2" id="KW-0732">Signal</keyword>
<dbReference type="InterPro" id="IPR007856">
    <property type="entry name" value="SapB_1"/>
</dbReference>
<evidence type="ECO:0000259" key="3">
    <source>
        <dbReference type="PROSITE" id="PS50015"/>
    </source>
</evidence>
<evidence type="ECO:0000313" key="5">
    <source>
        <dbReference type="WBParaSite" id="PDA_v2.g14203.t1"/>
    </source>
</evidence>
<reference evidence="5" key="1">
    <citation type="submission" date="2022-11" db="UniProtKB">
        <authorList>
            <consortium name="WormBaseParasite"/>
        </authorList>
    </citation>
    <scope>IDENTIFICATION</scope>
</reference>
<dbReference type="InterPro" id="IPR038847">
    <property type="entry name" value="Granulysin-like"/>
</dbReference>
<dbReference type="AlphaFoldDB" id="A0A914PF75"/>
<dbReference type="PANTHER" id="PTHR15541">
    <property type="entry name" value="GRANULYSIN RELATED"/>
    <property type="match status" value="1"/>
</dbReference>
<dbReference type="Pfam" id="PF05184">
    <property type="entry name" value="SapB_1"/>
    <property type="match status" value="1"/>
</dbReference>
<feature type="chain" id="PRO_5037732077" evidence="2">
    <location>
        <begin position="21"/>
        <end position="102"/>
    </location>
</feature>
<sequence length="102" mass="11446">MNKTFVAVVAFLAIFAIVYAVETKGLGCSLCKDFVKEMEKELANEEGTVEEKANKVCDKLTKKHHFLDKLCKELIDKSLEAIVKGIENHETPEKICGDVHFC</sequence>
<dbReference type="GO" id="GO:0042742">
    <property type="term" value="P:defense response to bacterium"/>
    <property type="evidence" value="ECO:0007669"/>
    <property type="project" value="InterPro"/>
</dbReference>
<evidence type="ECO:0000313" key="4">
    <source>
        <dbReference type="Proteomes" id="UP000887578"/>
    </source>
</evidence>
<accession>A0A914PF75</accession>
<keyword evidence="4" id="KW-1185">Reference proteome</keyword>
<dbReference type="SUPFAM" id="SSF47862">
    <property type="entry name" value="Saposin"/>
    <property type="match status" value="1"/>
</dbReference>
<evidence type="ECO:0000256" key="1">
    <source>
        <dbReference type="ARBA" id="ARBA00023157"/>
    </source>
</evidence>
<proteinExistence type="predicted"/>
<dbReference type="GO" id="GO:0006629">
    <property type="term" value="P:lipid metabolic process"/>
    <property type="evidence" value="ECO:0007669"/>
    <property type="project" value="InterPro"/>
</dbReference>
<organism evidence="4 5">
    <name type="scientific">Panagrolaimus davidi</name>
    <dbReference type="NCBI Taxonomy" id="227884"/>
    <lineage>
        <taxon>Eukaryota</taxon>
        <taxon>Metazoa</taxon>
        <taxon>Ecdysozoa</taxon>
        <taxon>Nematoda</taxon>
        <taxon>Chromadorea</taxon>
        <taxon>Rhabditida</taxon>
        <taxon>Tylenchina</taxon>
        <taxon>Panagrolaimomorpha</taxon>
        <taxon>Panagrolaimoidea</taxon>
        <taxon>Panagrolaimidae</taxon>
        <taxon>Panagrolaimus</taxon>
    </lineage>
</organism>
<feature type="domain" description="Saposin B-type" evidence="3">
    <location>
        <begin position="24"/>
        <end position="102"/>
    </location>
</feature>
<dbReference type="Gene3D" id="1.10.225.10">
    <property type="entry name" value="Saposin-like"/>
    <property type="match status" value="1"/>
</dbReference>
<dbReference type="SMART" id="SM00741">
    <property type="entry name" value="SapB"/>
    <property type="match status" value="1"/>
</dbReference>
<keyword evidence="1" id="KW-1015">Disulfide bond</keyword>
<protein>
    <submittedName>
        <fullName evidence="5">Saposin B-type domain-containing protein</fullName>
    </submittedName>
</protein>
<evidence type="ECO:0000256" key="2">
    <source>
        <dbReference type="SAM" id="SignalP"/>
    </source>
</evidence>